<dbReference type="GO" id="GO:0003677">
    <property type="term" value="F:DNA binding"/>
    <property type="evidence" value="ECO:0007669"/>
    <property type="project" value="InterPro"/>
</dbReference>
<dbReference type="InterPro" id="IPR013762">
    <property type="entry name" value="Integrase-like_cat_sf"/>
</dbReference>
<dbReference type="SUPFAM" id="SSF56349">
    <property type="entry name" value="DNA breaking-rejoining enzymes"/>
    <property type="match status" value="1"/>
</dbReference>
<organism evidence="3 4">
    <name type="scientific">Mucor saturninus</name>
    <dbReference type="NCBI Taxonomy" id="64648"/>
    <lineage>
        <taxon>Eukaryota</taxon>
        <taxon>Fungi</taxon>
        <taxon>Fungi incertae sedis</taxon>
        <taxon>Mucoromycota</taxon>
        <taxon>Mucoromycotina</taxon>
        <taxon>Mucoromycetes</taxon>
        <taxon>Mucorales</taxon>
        <taxon>Mucorineae</taxon>
        <taxon>Mucoraceae</taxon>
        <taxon>Mucor</taxon>
    </lineage>
</organism>
<dbReference type="InterPro" id="IPR011010">
    <property type="entry name" value="DNA_brk_join_enz"/>
</dbReference>
<dbReference type="GO" id="GO:0015074">
    <property type="term" value="P:DNA integration"/>
    <property type="evidence" value="ECO:0007669"/>
    <property type="project" value="InterPro"/>
</dbReference>
<dbReference type="PANTHER" id="PTHR35617">
    <property type="entry name" value="PHAGE_INTEGRASE DOMAIN-CONTAINING PROTEIN"/>
    <property type="match status" value="1"/>
</dbReference>
<dbReference type="Gene3D" id="1.10.443.10">
    <property type="entry name" value="Intergrase catalytic core"/>
    <property type="match status" value="1"/>
</dbReference>
<dbReference type="PANTHER" id="PTHR35617:SF3">
    <property type="entry name" value="CORE-BINDING (CB) DOMAIN-CONTAINING PROTEIN"/>
    <property type="match status" value="1"/>
</dbReference>
<keyword evidence="1" id="KW-0233">DNA recombination</keyword>
<sequence>RPRSDIGRLQYRDITLTQDGTTSNIRIHAGTPKESQVKSITLGTIEDEELCPVKTTYQFVTRTTSKRKNLPEEHTLFLAYIDSDTQAATSIKPTTVANWVKSAMKLAGIDTKAYQAHSVRAAASTKAVELGHSIQDVKKHANWSLNSHTFEDFYYKPSSQTSTSTTITNSIFSSPEKRITLEAEVESTGIRLGTTTNTNVDETKAENMIHTQPWYRFFG</sequence>
<dbReference type="OrthoDB" id="2221171at2759"/>
<evidence type="ECO:0000313" key="4">
    <source>
        <dbReference type="Proteomes" id="UP000603453"/>
    </source>
</evidence>
<dbReference type="AlphaFoldDB" id="A0A8H7QGX0"/>
<keyword evidence="4" id="KW-1185">Reference proteome</keyword>
<comment type="caution">
    <text evidence="3">The sequence shown here is derived from an EMBL/GenBank/DDBJ whole genome shotgun (WGS) entry which is preliminary data.</text>
</comment>
<dbReference type="GO" id="GO:0006310">
    <property type="term" value="P:DNA recombination"/>
    <property type="evidence" value="ECO:0007669"/>
    <property type="project" value="UniProtKB-KW"/>
</dbReference>
<name>A0A8H7QGX0_9FUNG</name>
<dbReference type="InterPro" id="IPR002104">
    <property type="entry name" value="Integrase_catalytic"/>
</dbReference>
<feature type="domain" description="Tyr recombinase" evidence="2">
    <location>
        <begin position="43"/>
        <end position="155"/>
    </location>
</feature>
<dbReference type="EMBL" id="JAEPRD010000302">
    <property type="protein sequence ID" value="KAG2192273.1"/>
    <property type="molecule type" value="Genomic_DNA"/>
</dbReference>
<reference evidence="3" key="1">
    <citation type="submission" date="2020-12" db="EMBL/GenBank/DDBJ databases">
        <title>Metabolic potential, ecology and presence of endohyphal bacteria is reflected in genomic diversity of Mucoromycotina.</title>
        <authorList>
            <person name="Muszewska A."/>
            <person name="Okrasinska A."/>
            <person name="Steczkiewicz K."/>
            <person name="Drgas O."/>
            <person name="Orlowska M."/>
            <person name="Perlinska-Lenart U."/>
            <person name="Aleksandrzak-Piekarczyk T."/>
            <person name="Szatraj K."/>
            <person name="Zielenkiewicz U."/>
            <person name="Pilsyk S."/>
            <person name="Malc E."/>
            <person name="Mieczkowski P."/>
            <person name="Kruszewska J.S."/>
            <person name="Biernat P."/>
            <person name="Pawlowska J."/>
        </authorList>
    </citation>
    <scope>NUCLEOTIDE SEQUENCE</scope>
    <source>
        <strain evidence="3">WA0000017839</strain>
    </source>
</reference>
<protein>
    <recommendedName>
        <fullName evidence="2">Tyr recombinase domain-containing protein</fullName>
    </recommendedName>
</protein>
<accession>A0A8H7QGX0</accession>
<evidence type="ECO:0000259" key="2">
    <source>
        <dbReference type="Pfam" id="PF00589"/>
    </source>
</evidence>
<gene>
    <name evidence="3" type="ORF">INT47_003862</name>
</gene>
<dbReference type="Pfam" id="PF00589">
    <property type="entry name" value="Phage_integrase"/>
    <property type="match status" value="1"/>
</dbReference>
<evidence type="ECO:0000313" key="3">
    <source>
        <dbReference type="EMBL" id="KAG2192273.1"/>
    </source>
</evidence>
<dbReference type="Proteomes" id="UP000603453">
    <property type="component" value="Unassembled WGS sequence"/>
</dbReference>
<proteinExistence type="predicted"/>
<feature type="non-terminal residue" evidence="3">
    <location>
        <position position="1"/>
    </location>
</feature>
<evidence type="ECO:0000256" key="1">
    <source>
        <dbReference type="ARBA" id="ARBA00023172"/>
    </source>
</evidence>